<name>A0A1V1P227_9BACT</name>
<evidence type="ECO:0000313" key="3">
    <source>
        <dbReference type="Proteomes" id="UP000189670"/>
    </source>
</evidence>
<gene>
    <name evidence="2" type="ORF">OMM_10043</name>
</gene>
<keyword evidence="1" id="KW-1133">Transmembrane helix</keyword>
<dbReference type="Proteomes" id="UP000189670">
    <property type="component" value="Unassembled WGS sequence"/>
</dbReference>
<dbReference type="EMBL" id="ATBP01000793">
    <property type="protein sequence ID" value="ETR68929.1"/>
    <property type="molecule type" value="Genomic_DNA"/>
</dbReference>
<accession>A0A1V1P227</accession>
<feature type="transmembrane region" description="Helical" evidence="1">
    <location>
        <begin position="20"/>
        <end position="51"/>
    </location>
</feature>
<dbReference type="AlphaFoldDB" id="A0A1V1P227"/>
<comment type="caution">
    <text evidence="2">The sequence shown here is derived from an EMBL/GenBank/DDBJ whole genome shotgun (WGS) entry which is preliminary data.</text>
</comment>
<organism evidence="2 3">
    <name type="scientific">Candidatus Magnetoglobus multicellularis str. Araruama</name>
    <dbReference type="NCBI Taxonomy" id="890399"/>
    <lineage>
        <taxon>Bacteria</taxon>
        <taxon>Pseudomonadati</taxon>
        <taxon>Thermodesulfobacteriota</taxon>
        <taxon>Desulfobacteria</taxon>
        <taxon>Desulfobacterales</taxon>
        <taxon>Desulfobacteraceae</taxon>
        <taxon>Candidatus Magnetoglobus</taxon>
    </lineage>
</organism>
<keyword evidence="1" id="KW-0472">Membrane</keyword>
<protein>
    <submittedName>
        <fullName evidence="2">Uncharacterized protein</fullName>
    </submittedName>
</protein>
<proteinExistence type="predicted"/>
<reference evidence="3" key="1">
    <citation type="submission" date="2012-11" db="EMBL/GenBank/DDBJ databases">
        <authorList>
            <person name="Lucero-Rivera Y.E."/>
            <person name="Tovar-Ramirez D."/>
        </authorList>
    </citation>
    <scope>NUCLEOTIDE SEQUENCE [LARGE SCALE GENOMIC DNA]</scope>
    <source>
        <strain evidence="3">Araruama</strain>
    </source>
</reference>
<sequence length="93" mass="10659">MTKNIHTTQTFFFPWPFLALGLVGVIAFILLLPLILGGFAIIGIFSGYLIWRVNKLFKRIEADHMWKDDDERQQYANQPIIDVQTSSLEKCSG</sequence>
<evidence type="ECO:0000313" key="2">
    <source>
        <dbReference type="EMBL" id="ETR68929.1"/>
    </source>
</evidence>
<evidence type="ECO:0000256" key="1">
    <source>
        <dbReference type="SAM" id="Phobius"/>
    </source>
</evidence>
<keyword evidence="1" id="KW-0812">Transmembrane</keyword>